<evidence type="ECO:0000259" key="6">
    <source>
        <dbReference type="PROSITE" id="PS51471"/>
    </source>
</evidence>
<dbReference type="InterPro" id="IPR044861">
    <property type="entry name" value="IPNS-like_FE2OG_OXY"/>
</dbReference>
<name>A0AAN9LUH3_CANGL</name>
<evidence type="ECO:0000256" key="1">
    <source>
        <dbReference type="ARBA" id="ARBA00008056"/>
    </source>
</evidence>
<organism evidence="7 8">
    <name type="scientific">Canavalia gladiata</name>
    <name type="common">Sword bean</name>
    <name type="synonym">Dolichos gladiatus</name>
    <dbReference type="NCBI Taxonomy" id="3824"/>
    <lineage>
        <taxon>Eukaryota</taxon>
        <taxon>Viridiplantae</taxon>
        <taxon>Streptophyta</taxon>
        <taxon>Embryophyta</taxon>
        <taxon>Tracheophyta</taxon>
        <taxon>Spermatophyta</taxon>
        <taxon>Magnoliopsida</taxon>
        <taxon>eudicotyledons</taxon>
        <taxon>Gunneridae</taxon>
        <taxon>Pentapetalae</taxon>
        <taxon>rosids</taxon>
        <taxon>fabids</taxon>
        <taxon>Fabales</taxon>
        <taxon>Fabaceae</taxon>
        <taxon>Papilionoideae</taxon>
        <taxon>50 kb inversion clade</taxon>
        <taxon>NPAAA clade</taxon>
        <taxon>indigoferoid/millettioid clade</taxon>
        <taxon>Phaseoleae</taxon>
        <taxon>Canavalia</taxon>
    </lineage>
</organism>
<keyword evidence="2 5" id="KW-0479">Metal-binding</keyword>
<keyword evidence="4 5" id="KW-0408">Iron</keyword>
<dbReference type="AlphaFoldDB" id="A0AAN9LUH3"/>
<dbReference type="InterPro" id="IPR050295">
    <property type="entry name" value="Plant_2OG-oxidoreductases"/>
</dbReference>
<dbReference type="InterPro" id="IPR027443">
    <property type="entry name" value="IPNS-like_sf"/>
</dbReference>
<comment type="caution">
    <text evidence="7">The sequence shown here is derived from an EMBL/GenBank/DDBJ whole genome shotgun (WGS) entry which is preliminary data.</text>
</comment>
<protein>
    <recommendedName>
        <fullName evidence="6">Fe2OG dioxygenase domain-containing protein</fullName>
    </recommendedName>
</protein>
<dbReference type="Pfam" id="PF14226">
    <property type="entry name" value="DIOX_N"/>
    <property type="match status" value="1"/>
</dbReference>
<keyword evidence="8" id="KW-1185">Reference proteome</keyword>
<evidence type="ECO:0000256" key="5">
    <source>
        <dbReference type="RuleBase" id="RU003682"/>
    </source>
</evidence>
<feature type="domain" description="Fe2OG dioxygenase" evidence="6">
    <location>
        <begin position="187"/>
        <end position="289"/>
    </location>
</feature>
<dbReference type="Gene3D" id="2.60.120.330">
    <property type="entry name" value="B-lactam Antibiotic, Isopenicillin N Synthase, Chain"/>
    <property type="match status" value="1"/>
</dbReference>
<evidence type="ECO:0000313" key="7">
    <source>
        <dbReference type="EMBL" id="KAK7340689.1"/>
    </source>
</evidence>
<dbReference type="Pfam" id="PF03171">
    <property type="entry name" value="2OG-FeII_Oxy"/>
    <property type="match status" value="1"/>
</dbReference>
<sequence>MESKFLSSWYNNLSSVPSSYVQPAERRPCNAVLATELKIPVIDLAGQDRDDIIRNIIESSAEYGFFQVINHGVPKEVVDNALRIFKEFHAMSAEEKIRESSKDPNKSCKLYTSSGRNCADVARYWKDSLQHPCPPSGQFLQFWPQKPQGYREAIGAYTQELRTLGLKILDLISERLGLGPKVFNGDHSASPLVISHHYPPCPEPSLTLGTSRHKDPNILTILLQQADISALQVFKDGAWIPVEPIPHAFVVNIGFMLQIISNGRLVGAEHRVITNSNTSRNTIAYFINPTKETIIEPAKPLISATSPPLYQTMTFGEVLENFLNNGPYF</sequence>
<evidence type="ECO:0000313" key="8">
    <source>
        <dbReference type="Proteomes" id="UP001367508"/>
    </source>
</evidence>
<dbReference type="PROSITE" id="PS51471">
    <property type="entry name" value="FE2OG_OXY"/>
    <property type="match status" value="1"/>
</dbReference>
<evidence type="ECO:0000256" key="2">
    <source>
        <dbReference type="ARBA" id="ARBA00022723"/>
    </source>
</evidence>
<keyword evidence="3" id="KW-0847">Vitamin C</keyword>
<dbReference type="GO" id="GO:0046872">
    <property type="term" value="F:metal ion binding"/>
    <property type="evidence" value="ECO:0007669"/>
    <property type="project" value="UniProtKB-KW"/>
</dbReference>
<reference evidence="7 8" key="1">
    <citation type="submission" date="2024-01" db="EMBL/GenBank/DDBJ databases">
        <title>The genomes of 5 underutilized Papilionoideae crops provide insights into root nodulation and disease resistanc.</title>
        <authorList>
            <person name="Jiang F."/>
        </authorList>
    </citation>
    <scope>NUCLEOTIDE SEQUENCE [LARGE SCALE GENOMIC DNA]</scope>
    <source>
        <strain evidence="7">LVBAO_FW01</strain>
        <tissue evidence="7">Leaves</tissue>
    </source>
</reference>
<dbReference type="InterPro" id="IPR005123">
    <property type="entry name" value="Oxoglu/Fe-dep_dioxygenase_dom"/>
</dbReference>
<evidence type="ECO:0000256" key="3">
    <source>
        <dbReference type="ARBA" id="ARBA00022896"/>
    </source>
</evidence>
<dbReference type="InterPro" id="IPR026992">
    <property type="entry name" value="DIOX_N"/>
</dbReference>
<evidence type="ECO:0000256" key="4">
    <source>
        <dbReference type="ARBA" id="ARBA00023004"/>
    </source>
</evidence>
<comment type="similarity">
    <text evidence="1 5">Belongs to the iron/ascorbate-dependent oxidoreductase family.</text>
</comment>
<dbReference type="EMBL" id="JAYMYQ010000004">
    <property type="protein sequence ID" value="KAK7340689.1"/>
    <property type="molecule type" value="Genomic_DNA"/>
</dbReference>
<dbReference type="GO" id="GO:0016491">
    <property type="term" value="F:oxidoreductase activity"/>
    <property type="evidence" value="ECO:0007669"/>
    <property type="project" value="UniProtKB-KW"/>
</dbReference>
<keyword evidence="5" id="KW-0560">Oxidoreductase</keyword>
<dbReference type="PANTHER" id="PTHR47991">
    <property type="entry name" value="OXOGLUTARATE/IRON-DEPENDENT DIOXYGENASE"/>
    <property type="match status" value="1"/>
</dbReference>
<dbReference type="Proteomes" id="UP001367508">
    <property type="component" value="Unassembled WGS sequence"/>
</dbReference>
<proteinExistence type="inferred from homology"/>
<dbReference type="GO" id="GO:0031418">
    <property type="term" value="F:L-ascorbic acid binding"/>
    <property type="evidence" value="ECO:0007669"/>
    <property type="project" value="UniProtKB-KW"/>
</dbReference>
<gene>
    <name evidence="7" type="ORF">VNO77_21399</name>
</gene>
<dbReference type="SUPFAM" id="SSF51197">
    <property type="entry name" value="Clavaminate synthase-like"/>
    <property type="match status" value="1"/>
</dbReference>
<accession>A0AAN9LUH3</accession>